<sequence>MTPPLVSVLLPCRDAERFLPQAIRGLELQTFADFEIVAVNDGSGDGTAAMLDRWAARDGRVRVLHREREGLAAALQAGASLCRGRLLARADADDFAHPRRLEEQVAYLSNHRDVAAVGTHVRYFPHEGVGWGARRYQRWLNSLSRPAELERDIFVECPIAHPTLMLRRAAFDKVGGYRSNDWPEDYDLLLRLHLAGGRLANVPRVRHFWREREDRASRVDSRYAPESFRRCKVHYLRRSALDGRECVGIWGAGRVGKDFARTVLAAGLRLRWFLDIDPRKIGQSIYGVPVLDARVVARHRDAYLLICVGTAGARELIRRQLAAAGFSEPAQFRCLA</sequence>
<dbReference type="InterPro" id="IPR029044">
    <property type="entry name" value="Nucleotide-diphossugar_trans"/>
</dbReference>
<organism evidence="5 6">
    <name type="scientific">Candidatus Kutchimonas denitrificans</name>
    <dbReference type="NCBI Taxonomy" id="3056748"/>
    <lineage>
        <taxon>Bacteria</taxon>
        <taxon>Pseudomonadati</taxon>
        <taxon>Gemmatimonadota</taxon>
        <taxon>Gemmatimonadia</taxon>
        <taxon>Candidatus Palauibacterales</taxon>
        <taxon>Candidatus Palauibacteraceae</taxon>
        <taxon>Candidatus Kutchimonas</taxon>
    </lineage>
</organism>
<dbReference type="SUPFAM" id="SSF53448">
    <property type="entry name" value="Nucleotide-diphospho-sugar transferases"/>
    <property type="match status" value="1"/>
</dbReference>
<comment type="similarity">
    <text evidence="1">Belongs to the glycosyltransferase 2 family.</text>
</comment>
<protein>
    <submittedName>
        <fullName evidence="5">Glycosyltransferase</fullName>
    </submittedName>
</protein>
<proteinExistence type="inferred from homology"/>
<comment type="caution">
    <text evidence="5">The sequence shown here is derived from an EMBL/GenBank/DDBJ whole genome shotgun (WGS) entry which is preliminary data.</text>
</comment>
<evidence type="ECO:0000256" key="3">
    <source>
        <dbReference type="ARBA" id="ARBA00022679"/>
    </source>
</evidence>
<dbReference type="GO" id="GO:0016757">
    <property type="term" value="F:glycosyltransferase activity"/>
    <property type="evidence" value="ECO:0007669"/>
    <property type="project" value="UniProtKB-KW"/>
</dbReference>
<dbReference type="AlphaFoldDB" id="A0AAE5CAG8"/>
<feature type="domain" description="Glycosyltransferase 2-like" evidence="4">
    <location>
        <begin position="7"/>
        <end position="174"/>
    </location>
</feature>
<dbReference type="EMBL" id="JAACAK010000130">
    <property type="protein sequence ID" value="NIR76486.1"/>
    <property type="molecule type" value="Genomic_DNA"/>
</dbReference>
<dbReference type="PANTHER" id="PTHR43685:SF5">
    <property type="entry name" value="GLYCOSYLTRANSFERASE EPSE-RELATED"/>
    <property type="match status" value="1"/>
</dbReference>
<dbReference type="InterPro" id="IPR036291">
    <property type="entry name" value="NAD(P)-bd_dom_sf"/>
</dbReference>
<evidence type="ECO:0000256" key="1">
    <source>
        <dbReference type="ARBA" id="ARBA00006739"/>
    </source>
</evidence>
<name>A0AAE5CAG8_9BACT</name>
<evidence type="ECO:0000259" key="4">
    <source>
        <dbReference type="Pfam" id="PF00535"/>
    </source>
</evidence>
<evidence type="ECO:0000313" key="5">
    <source>
        <dbReference type="EMBL" id="NIR76486.1"/>
    </source>
</evidence>
<keyword evidence="2" id="KW-0328">Glycosyltransferase</keyword>
<dbReference type="Pfam" id="PF00535">
    <property type="entry name" value="Glycos_transf_2"/>
    <property type="match status" value="1"/>
</dbReference>
<reference evidence="5 6" key="1">
    <citation type="submission" date="2020-01" db="EMBL/GenBank/DDBJ databases">
        <title>Genomes assembled from Gulf of Kutch pelagic sediment metagenomes.</title>
        <authorList>
            <person name="Chandrashekar M."/>
            <person name="Mahajan M.S."/>
            <person name="Dave K.J."/>
            <person name="Vatsa P."/>
            <person name="Nathani N.M."/>
        </authorList>
    </citation>
    <scope>NUCLEOTIDE SEQUENCE [LARGE SCALE GENOMIC DNA]</scope>
    <source>
        <strain evidence="5">KS3-K002</strain>
    </source>
</reference>
<dbReference type="PANTHER" id="PTHR43685">
    <property type="entry name" value="GLYCOSYLTRANSFERASE"/>
    <property type="match status" value="1"/>
</dbReference>
<gene>
    <name evidence="5" type="ORF">GWO12_15495</name>
</gene>
<dbReference type="CDD" id="cd00761">
    <property type="entry name" value="Glyco_tranf_GTA_type"/>
    <property type="match status" value="1"/>
</dbReference>
<accession>A0AAE5CAG8</accession>
<dbReference type="InterPro" id="IPR050834">
    <property type="entry name" value="Glycosyltransf_2"/>
</dbReference>
<dbReference type="Gene3D" id="3.40.50.720">
    <property type="entry name" value="NAD(P)-binding Rossmann-like Domain"/>
    <property type="match status" value="1"/>
</dbReference>
<dbReference type="InterPro" id="IPR001173">
    <property type="entry name" value="Glyco_trans_2-like"/>
</dbReference>
<evidence type="ECO:0000313" key="6">
    <source>
        <dbReference type="Proteomes" id="UP000702544"/>
    </source>
</evidence>
<evidence type="ECO:0000256" key="2">
    <source>
        <dbReference type="ARBA" id="ARBA00022676"/>
    </source>
</evidence>
<dbReference type="Proteomes" id="UP000702544">
    <property type="component" value="Unassembled WGS sequence"/>
</dbReference>
<dbReference type="Gene3D" id="3.90.550.10">
    <property type="entry name" value="Spore Coat Polysaccharide Biosynthesis Protein SpsA, Chain A"/>
    <property type="match status" value="1"/>
</dbReference>
<keyword evidence="3" id="KW-0808">Transferase</keyword>
<dbReference type="SUPFAM" id="SSF51735">
    <property type="entry name" value="NAD(P)-binding Rossmann-fold domains"/>
    <property type="match status" value="1"/>
</dbReference>